<protein>
    <recommendedName>
        <fullName evidence="1">RING-type domain-containing protein</fullName>
    </recommendedName>
</protein>
<dbReference type="EMBL" id="MN739655">
    <property type="protein sequence ID" value="QHT18421.1"/>
    <property type="molecule type" value="Genomic_DNA"/>
</dbReference>
<name>A0A6C0DPM8_9ZZZZ</name>
<evidence type="ECO:0000259" key="1">
    <source>
        <dbReference type="PROSITE" id="PS50089"/>
    </source>
</evidence>
<organism evidence="2">
    <name type="scientific">viral metagenome</name>
    <dbReference type="NCBI Taxonomy" id="1070528"/>
    <lineage>
        <taxon>unclassified sequences</taxon>
        <taxon>metagenomes</taxon>
        <taxon>organismal metagenomes</taxon>
    </lineage>
</organism>
<dbReference type="InterPro" id="IPR001841">
    <property type="entry name" value="Znf_RING"/>
</dbReference>
<dbReference type="InterPro" id="IPR013083">
    <property type="entry name" value="Znf_RING/FYVE/PHD"/>
</dbReference>
<sequence>MEGHPCINCRHPTNSALLSLTCNHAFHLECYMVYLEQREQYYNRAEIYDGTCPTCDAVLFDPTFVDEIHQTYPRGGMDDLDEHPAVLIQTDESFHTHLLEFIKIEQKYHKMYSKLQKHVTAMMKEFRKSVDMSVEFIKAQKKFYMSQVTNNDLYKTFIKYRCHFKKKYAFMKRSYGSLRKLYELNRVQGIKGLPRIPLRFRANRFHYYYRSSRDMLWRFRRFRI</sequence>
<dbReference type="SMART" id="SM00184">
    <property type="entry name" value="RING"/>
    <property type="match status" value="1"/>
</dbReference>
<dbReference type="AlphaFoldDB" id="A0A6C0DPM8"/>
<accession>A0A6C0DPM8</accession>
<dbReference type="PROSITE" id="PS50089">
    <property type="entry name" value="ZF_RING_2"/>
    <property type="match status" value="1"/>
</dbReference>
<evidence type="ECO:0000313" key="2">
    <source>
        <dbReference type="EMBL" id="QHT18421.1"/>
    </source>
</evidence>
<dbReference type="SUPFAM" id="SSF57850">
    <property type="entry name" value="RING/U-box"/>
    <property type="match status" value="1"/>
</dbReference>
<feature type="domain" description="RING-type" evidence="1">
    <location>
        <begin position="6"/>
        <end position="56"/>
    </location>
</feature>
<dbReference type="Gene3D" id="3.30.40.10">
    <property type="entry name" value="Zinc/RING finger domain, C3HC4 (zinc finger)"/>
    <property type="match status" value="1"/>
</dbReference>
<reference evidence="2" key="1">
    <citation type="journal article" date="2020" name="Nature">
        <title>Giant virus diversity and host interactions through global metagenomics.</title>
        <authorList>
            <person name="Schulz F."/>
            <person name="Roux S."/>
            <person name="Paez-Espino D."/>
            <person name="Jungbluth S."/>
            <person name="Walsh D.A."/>
            <person name="Denef V.J."/>
            <person name="McMahon K.D."/>
            <person name="Konstantinidis K.T."/>
            <person name="Eloe-Fadrosh E.A."/>
            <person name="Kyrpides N.C."/>
            <person name="Woyke T."/>
        </authorList>
    </citation>
    <scope>NUCLEOTIDE SEQUENCE</scope>
    <source>
        <strain evidence="2">GVMAG-M-3300023174-46</strain>
    </source>
</reference>
<proteinExistence type="predicted"/>